<dbReference type="EnsemblMetazoa" id="AALFPA23_006837.R8993">
    <property type="protein sequence ID" value="AALFPA23_006837.P8993"/>
    <property type="gene ID" value="AALFPA23_006837"/>
</dbReference>
<dbReference type="Proteomes" id="UP000069940">
    <property type="component" value="Unassembled WGS sequence"/>
</dbReference>
<keyword evidence="3" id="KW-1185">Reference proteome</keyword>
<protein>
    <submittedName>
        <fullName evidence="2">Uncharacterized protein</fullName>
    </submittedName>
</protein>
<dbReference type="RefSeq" id="XP_029717415.2">
    <property type="nucleotide sequence ID" value="XM_029861555.2"/>
</dbReference>
<feature type="region of interest" description="Disordered" evidence="1">
    <location>
        <begin position="113"/>
        <end position="160"/>
    </location>
</feature>
<proteinExistence type="predicted"/>
<evidence type="ECO:0000313" key="3">
    <source>
        <dbReference type="Proteomes" id="UP000069940"/>
    </source>
</evidence>
<evidence type="ECO:0000313" key="2">
    <source>
        <dbReference type="EnsemblMetazoa" id="AALFPA23_006837.P8993"/>
    </source>
</evidence>
<evidence type="ECO:0000256" key="1">
    <source>
        <dbReference type="SAM" id="MobiDB-lite"/>
    </source>
</evidence>
<accession>A0ABM1Y8R5</accession>
<reference evidence="3" key="1">
    <citation type="journal article" date="2015" name="Proc. Natl. Acad. Sci. U.S.A.">
        <title>Genome sequence of the Asian Tiger mosquito, Aedes albopictus, reveals insights into its biology, genetics, and evolution.</title>
        <authorList>
            <person name="Chen X.G."/>
            <person name="Jiang X."/>
            <person name="Gu J."/>
            <person name="Xu M."/>
            <person name="Wu Y."/>
            <person name="Deng Y."/>
            <person name="Zhang C."/>
            <person name="Bonizzoni M."/>
            <person name="Dermauw W."/>
            <person name="Vontas J."/>
            <person name="Armbruster P."/>
            <person name="Huang X."/>
            <person name="Yang Y."/>
            <person name="Zhang H."/>
            <person name="He W."/>
            <person name="Peng H."/>
            <person name="Liu Y."/>
            <person name="Wu K."/>
            <person name="Chen J."/>
            <person name="Lirakis M."/>
            <person name="Topalis P."/>
            <person name="Van Leeuwen T."/>
            <person name="Hall A.B."/>
            <person name="Jiang X."/>
            <person name="Thorpe C."/>
            <person name="Mueller R.L."/>
            <person name="Sun C."/>
            <person name="Waterhouse R.M."/>
            <person name="Yan G."/>
            <person name="Tu Z.J."/>
            <person name="Fang X."/>
            <person name="James A.A."/>
        </authorList>
    </citation>
    <scope>NUCLEOTIDE SEQUENCE [LARGE SCALE GENOMIC DNA]</scope>
    <source>
        <strain evidence="3">Foshan</strain>
    </source>
</reference>
<name>A0ABM1Y8R5_AEDAL</name>
<sequence length="253" mass="27766">MASGNNSHESLAGVIIEKLQLPDQILKILTDSGIELEQLTNINKDGLAQIIDPQEWNVDEVFARLTRWRQEQGFQLLGFEAVELSSESLPPPSPPLSPAPSSIIIEDYLSDEGTETDPKVIPATSPKVTPEPIIEAEKPADSPSSKPSQEEKSSDASVVGEVVRDVERHERHPLKEVWNAPGTSSAAVAAQSKYFTPQHIDRTGHKKKRSFWAALDRQPKGAGPNSHRASLQRWEKSQGRMLGGICGMHRGAF</sequence>
<dbReference type="GeneID" id="109401108"/>
<organism evidence="2 3">
    <name type="scientific">Aedes albopictus</name>
    <name type="common">Asian tiger mosquito</name>
    <name type="synonym">Stegomyia albopicta</name>
    <dbReference type="NCBI Taxonomy" id="7160"/>
    <lineage>
        <taxon>Eukaryota</taxon>
        <taxon>Metazoa</taxon>
        <taxon>Ecdysozoa</taxon>
        <taxon>Arthropoda</taxon>
        <taxon>Hexapoda</taxon>
        <taxon>Insecta</taxon>
        <taxon>Pterygota</taxon>
        <taxon>Neoptera</taxon>
        <taxon>Endopterygota</taxon>
        <taxon>Diptera</taxon>
        <taxon>Nematocera</taxon>
        <taxon>Culicoidea</taxon>
        <taxon>Culicidae</taxon>
        <taxon>Culicinae</taxon>
        <taxon>Aedini</taxon>
        <taxon>Aedes</taxon>
        <taxon>Stegomyia</taxon>
    </lineage>
</organism>
<reference evidence="2" key="2">
    <citation type="submission" date="2025-05" db="UniProtKB">
        <authorList>
            <consortium name="EnsemblMetazoa"/>
        </authorList>
    </citation>
    <scope>IDENTIFICATION</scope>
    <source>
        <strain evidence="2">Foshan</strain>
    </source>
</reference>